<feature type="chain" id="PRO_5026708192" description="Type VI secretion system-associated protein TagO" evidence="1">
    <location>
        <begin position="21"/>
        <end position="221"/>
    </location>
</feature>
<name>A0A6N3AK82_9ENTR</name>
<dbReference type="EMBL" id="CACRTZ010000004">
    <property type="protein sequence ID" value="VYT91163.1"/>
    <property type="molecule type" value="Genomic_DNA"/>
</dbReference>
<dbReference type="AlphaFoldDB" id="A0A6N3AK82"/>
<dbReference type="Pfam" id="PF11319">
    <property type="entry name" value="VasI"/>
    <property type="match status" value="1"/>
</dbReference>
<evidence type="ECO:0000313" key="2">
    <source>
        <dbReference type="EMBL" id="VYT91163.1"/>
    </source>
</evidence>
<reference evidence="2" key="1">
    <citation type="submission" date="2019-11" db="EMBL/GenBank/DDBJ databases">
        <authorList>
            <person name="Feng L."/>
        </authorList>
    </citation>
    <scope>NUCLEOTIDE SEQUENCE</scope>
    <source>
        <strain evidence="2">EMassiliensisLFYP7</strain>
    </source>
</reference>
<protein>
    <recommendedName>
        <fullName evidence="3">Type VI secretion system-associated protein TagO</fullName>
    </recommendedName>
</protein>
<dbReference type="NCBIfam" id="TIGR03360">
    <property type="entry name" value="VI_minor_1"/>
    <property type="match status" value="1"/>
</dbReference>
<gene>
    <name evidence="2" type="ORF">EMLFYP7_00928</name>
</gene>
<proteinExistence type="predicted"/>
<keyword evidence="1" id="KW-0732">Signal</keyword>
<dbReference type="RefSeq" id="WP_421957788.1">
    <property type="nucleotide sequence ID" value="NZ_CACRTZ010000004.1"/>
</dbReference>
<evidence type="ECO:0008006" key="3">
    <source>
        <dbReference type="Google" id="ProtNLM"/>
    </source>
</evidence>
<feature type="signal peptide" evidence="1">
    <location>
        <begin position="1"/>
        <end position="20"/>
    </location>
</feature>
<evidence type="ECO:0000256" key="1">
    <source>
        <dbReference type="SAM" id="SignalP"/>
    </source>
</evidence>
<dbReference type="InterPro" id="IPR017738">
    <property type="entry name" value="T6SS-assoc_VCA0118"/>
</dbReference>
<sequence>MKWKVLVAILFQFIAVAVRAAVTDSAMVLESLSACTHELSALDRLDCYDRILKPQQAIANEAGVIESSKDPNWQQAFTQEKERQQKAPIFLMNQYSGEIPRIVLTTPAIGRERIRPVLTFSCIDNITRMQIMLPSPMQSKKGALALITDKGSFKARWFVRSEGYVLEASRGLPGIDEIRHLLSFHADRLTVNAEDPVINGLIFDISTLSEAIKPLRAACRW</sequence>
<accession>A0A6N3AK82</accession>
<organism evidence="2">
    <name type="scientific">Phytobacter massiliensis</name>
    <dbReference type="NCBI Taxonomy" id="1485952"/>
    <lineage>
        <taxon>Bacteria</taxon>
        <taxon>Pseudomonadati</taxon>
        <taxon>Pseudomonadota</taxon>
        <taxon>Gammaproteobacteria</taxon>
        <taxon>Enterobacterales</taxon>
        <taxon>Enterobacteriaceae</taxon>
        <taxon>Phytobacter</taxon>
    </lineage>
</organism>